<comment type="subcellular location">
    <subcellularLocation>
        <location evidence="11 12">Cell membrane</location>
        <topology evidence="11 12">Multi-pass membrane protein</topology>
    </subcellularLocation>
    <subcellularLocation>
        <location evidence="1">Membrane</location>
        <topology evidence="1">Multi-pass membrane protein</topology>
    </subcellularLocation>
</comment>
<organism evidence="13 14">
    <name type="scientific">Cohnella thailandensis</name>
    <dbReference type="NCBI Taxonomy" id="557557"/>
    <lineage>
        <taxon>Bacteria</taxon>
        <taxon>Bacillati</taxon>
        <taxon>Bacillota</taxon>
        <taxon>Bacilli</taxon>
        <taxon>Bacillales</taxon>
        <taxon>Paenibacillaceae</taxon>
        <taxon>Cohnella</taxon>
    </lineage>
</organism>
<keyword evidence="3 11" id="KW-0813">Transport</keyword>
<dbReference type="NCBIfam" id="TIGR01131">
    <property type="entry name" value="ATP_synt_6_or_A"/>
    <property type="match status" value="1"/>
</dbReference>
<dbReference type="Gene3D" id="1.20.120.220">
    <property type="entry name" value="ATP synthase, F0 complex, subunit A"/>
    <property type="match status" value="1"/>
</dbReference>
<keyword evidence="10 11" id="KW-0066">ATP synthesis</keyword>
<keyword evidence="7 11" id="KW-1133">Transmembrane helix</keyword>
<evidence type="ECO:0000256" key="7">
    <source>
        <dbReference type="ARBA" id="ARBA00022989"/>
    </source>
</evidence>
<evidence type="ECO:0000313" key="13">
    <source>
        <dbReference type="EMBL" id="MBB6638087.1"/>
    </source>
</evidence>
<gene>
    <name evidence="11 13" type="primary">atpB</name>
    <name evidence="13" type="ORF">H7B67_28490</name>
</gene>
<evidence type="ECO:0000256" key="3">
    <source>
        <dbReference type="ARBA" id="ARBA00022448"/>
    </source>
</evidence>
<keyword evidence="11" id="KW-1003">Cell membrane</keyword>
<dbReference type="GO" id="GO:0045259">
    <property type="term" value="C:proton-transporting ATP synthase complex"/>
    <property type="evidence" value="ECO:0007669"/>
    <property type="project" value="UniProtKB-KW"/>
</dbReference>
<dbReference type="PANTHER" id="PTHR42823:SF3">
    <property type="entry name" value="ATP SYNTHASE SUBUNIT A, CHLOROPLASTIC"/>
    <property type="match status" value="1"/>
</dbReference>
<feature type="transmembrane region" description="Helical" evidence="11">
    <location>
        <begin position="133"/>
        <end position="152"/>
    </location>
</feature>
<protein>
    <recommendedName>
        <fullName evidence="11 12">ATP synthase subunit a</fullName>
    </recommendedName>
    <alternativeName>
        <fullName evidence="11">ATP synthase F0 sector subunit a</fullName>
    </alternativeName>
    <alternativeName>
        <fullName evidence="11">F-ATPase subunit 6</fullName>
    </alternativeName>
</protein>
<keyword evidence="14" id="KW-1185">Reference proteome</keyword>
<dbReference type="GO" id="GO:0005886">
    <property type="term" value="C:plasma membrane"/>
    <property type="evidence" value="ECO:0007669"/>
    <property type="project" value="UniProtKB-SubCell"/>
</dbReference>
<evidence type="ECO:0000256" key="10">
    <source>
        <dbReference type="ARBA" id="ARBA00023310"/>
    </source>
</evidence>
<evidence type="ECO:0000256" key="6">
    <source>
        <dbReference type="ARBA" id="ARBA00022781"/>
    </source>
</evidence>
<evidence type="ECO:0000256" key="5">
    <source>
        <dbReference type="ARBA" id="ARBA00022692"/>
    </source>
</evidence>
<comment type="similarity">
    <text evidence="2 11 12">Belongs to the ATPase A chain family.</text>
</comment>
<feature type="transmembrane region" description="Helical" evidence="11">
    <location>
        <begin position="75"/>
        <end position="98"/>
    </location>
</feature>
<evidence type="ECO:0000256" key="2">
    <source>
        <dbReference type="ARBA" id="ARBA00006810"/>
    </source>
</evidence>
<dbReference type="GO" id="GO:0042777">
    <property type="term" value="P:proton motive force-driven plasma membrane ATP synthesis"/>
    <property type="evidence" value="ECO:0007669"/>
    <property type="project" value="TreeGrafter"/>
</dbReference>
<keyword evidence="5 11" id="KW-0812">Transmembrane</keyword>
<dbReference type="RefSeq" id="WP_185123293.1">
    <property type="nucleotide sequence ID" value="NZ_JACJVQ010000028.1"/>
</dbReference>
<reference evidence="13 14" key="1">
    <citation type="submission" date="2020-08" db="EMBL/GenBank/DDBJ databases">
        <title>Cohnella phylogeny.</title>
        <authorList>
            <person name="Dunlap C."/>
        </authorList>
    </citation>
    <scope>NUCLEOTIDE SEQUENCE [LARGE SCALE GENOMIC DNA]</scope>
    <source>
        <strain evidence="13 14">DSM 25241</strain>
    </source>
</reference>
<evidence type="ECO:0000256" key="9">
    <source>
        <dbReference type="ARBA" id="ARBA00023136"/>
    </source>
</evidence>
<evidence type="ECO:0000313" key="14">
    <source>
        <dbReference type="Proteomes" id="UP000535838"/>
    </source>
</evidence>
<comment type="caution">
    <text evidence="13">The sequence shown here is derived from an EMBL/GenBank/DDBJ whole genome shotgun (WGS) entry which is preliminary data.</text>
</comment>
<dbReference type="InterPro" id="IPR000568">
    <property type="entry name" value="ATP_synth_F0_asu"/>
</dbReference>
<dbReference type="CDD" id="cd00310">
    <property type="entry name" value="ATP-synt_Fo_a_6"/>
    <property type="match status" value="1"/>
</dbReference>
<evidence type="ECO:0000256" key="11">
    <source>
        <dbReference type="HAMAP-Rule" id="MF_01393"/>
    </source>
</evidence>
<dbReference type="PROSITE" id="PS00449">
    <property type="entry name" value="ATPASE_A"/>
    <property type="match status" value="1"/>
</dbReference>
<feature type="transmembrane region" description="Helical" evidence="11">
    <location>
        <begin position="12"/>
        <end position="37"/>
    </location>
</feature>
<comment type="function">
    <text evidence="11 12">Key component of the proton channel; it plays a direct role in the translocation of protons across the membrane.</text>
</comment>
<proteinExistence type="inferred from homology"/>
<dbReference type="SUPFAM" id="SSF81336">
    <property type="entry name" value="F1F0 ATP synthase subunit A"/>
    <property type="match status" value="1"/>
</dbReference>
<dbReference type="GO" id="GO:0046933">
    <property type="term" value="F:proton-transporting ATP synthase activity, rotational mechanism"/>
    <property type="evidence" value="ECO:0007669"/>
    <property type="project" value="UniProtKB-UniRule"/>
</dbReference>
<dbReference type="AlphaFoldDB" id="A0A841T8B1"/>
<evidence type="ECO:0000256" key="1">
    <source>
        <dbReference type="ARBA" id="ARBA00004141"/>
    </source>
</evidence>
<accession>A0A841T8B1</accession>
<dbReference type="InterPro" id="IPR035908">
    <property type="entry name" value="F0_ATP_A_sf"/>
</dbReference>
<evidence type="ECO:0000256" key="8">
    <source>
        <dbReference type="ARBA" id="ARBA00023065"/>
    </source>
</evidence>
<evidence type="ECO:0000256" key="12">
    <source>
        <dbReference type="RuleBase" id="RU000483"/>
    </source>
</evidence>
<keyword evidence="8 11" id="KW-0406">Ion transport</keyword>
<dbReference type="Pfam" id="PF00119">
    <property type="entry name" value="ATP-synt_A"/>
    <property type="match status" value="1"/>
</dbReference>
<dbReference type="EMBL" id="JACJVQ010000028">
    <property type="protein sequence ID" value="MBB6638087.1"/>
    <property type="molecule type" value="Genomic_DNA"/>
</dbReference>
<dbReference type="Proteomes" id="UP000535838">
    <property type="component" value="Unassembled WGS sequence"/>
</dbReference>
<name>A0A841T8B1_9BACL</name>
<dbReference type="InterPro" id="IPR023011">
    <property type="entry name" value="ATP_synth_F0_asu_AS"/>
</dbReference>
<dbReference type="PRINTS" id="PR00123">
    <property type="entry name" value="ATPASEA"/>
</dbReference>
<feature type="transmembrane region" description="Helical" evidence="11">
    <location>
        <begin position="215"/>
        <end position="240"/>
    </location>
</feature>
<keyword evidence="4 11" id="KW-0138">CF(0)</keyword>
<keyword evidence="9 11" id="KW-0472">Membrane</keyword>
<sequence length="256" mass="28919">MHEFPVLEVAGLHIDIATFIAITVSAIVTFVLAKLAVRKLSVENPSKLQNFMEWVVEFVHSTIASTMPLKRVRPFLALGMTLIMFIFISNLLGLPFGIVTEHHHTDTFVSQEMLDEHEGEVELAWWKSPTADLSVTGGLALIVFVLVHFLGLKMNRKHYIKHYFQPFWFFFPLNIIETIAKPVTLALRLYANIFAGEVLIATILMLGVIGTPFMIVWQGFSIFVGAIQAFLFTILTMVYISQAAIHDDEEHAEHAH</sequence>
<dbReference type="HAMAP" id="MF_01393">
    <property type="entry name" value="ATP_synth_a_bact"/>
    <property type="match status" value="1"/>
</dbReference>
<evidence type="ECO:0000256" key="4">
    <source>
        <dbReference type="ARBA" id="ARBA00022547"/>
    </source>
</evidence>
<dbReference type="PANTHER" id="PTHR42823">
    <property type="entry name" value="ATP SYNTHASE SUBUNIT A, CHLOROPLASTIC"/>
    <property type="match status" value="1"/>
</dbReference>
<keyword evidence="6 11" id="KW-0375">Hydrogen ion transport</keyword>
<feature type="transmembrane region" description="Helical" evidence="11">
    <location>
        <begin position="189"/>
        <end position="209"/>
    </location>
</feature>
<dbReference type="InterPro" id="IPR045082">
    <property type="entry name" value="ATP_syn_F0_a_bact/chloroplast"/>
</dbReference>